<dbReference type="AlphaFoldDB" id="A0A1H9FDZ0"/>
<dbReference type="Gene3D" id="1.10.10.10">
    <property type="entry name" value="Winged helix-like DNA-binding domain superfamily/Winged helix DNA-binding domain"/>
    <property type="match status" value="1"/>
</dbReference>
<dbReference type="SMART" id="SM00895">
    <property type="entry name" value="FCD"/>
    <property type="match status" value="1"/>
</dbReference>
<evidence type="ECO:0000256" key="2">
    <source>
        <dbReference type="ARBA" id="ARBA00023125"/>
    </source>
</evidence>
<organism evidence="5 6">
    <name type="scientific">Amphritea atlantica</name>
    <dbReference type="NCBI Taxonomy" id="355243"/>
    <lineage>
        <taxon>Bacteria</taxon>
        <taxon>Pseudomonadati</taxon>
        <taxon>Pseudomonadota</taxon>
        <taxon>Gammaproteobacteria</taxon>
        <taxon>Oceanospirillales</taxon>
        <taxon>Oceanospirillaceae</taxon>
        <taxon>Amphritea</taxon>
    </lineage>
</organism>
<dbReference type="OrthoDB" id="8066003at2"/>
<dbReference type="CDD" id="cd07377">
    <property type="entry name" value="WHTH_GntR"/>
    <property type="match status" value="1"/>
</dbReference>
<dbReference type="RefSeq" id="WP_091355361.1">
    <property type="nucleotide sequence ID" value="NZ_AP025284.1"/>
</dbReference>
<sequence>MSKQGQRVILSLRQMIVNGDLAAGERLREESLAERLGVSRTPIRVALKLLAQEGLLQTVGARGYAVRQISTEEIRNAVDVRGVLEGMAARLLAEVGLTESVRDTLKQCLDQGDQLFSRGAIDEGDVVTFHDLNMTFHNTIIDNCGNGAVKSAIMLNDHIPFASVHSIAIDSSAMDREYLRLTFANVQHHLVYDALINRQGTRAESLMREHANAALRYAEIFGVGNGDRGSVKILRSDLTAD</sequence>
<keyword evidence="2" id="KW-0238">DNA-binding</keyword>
<protein>
    <submittedName>
        <fullName evidence="5">GntR family transcriptional regulator, vanillate catabolism transcriptional regulator</fullName>
    </submittedName>
</protein>
<feature type="domain" description="HTH gntR-type" evidence="4">
    <location>
        <begin position="2"/>
        <end position="69"/>
    </location>
</feature>
<dbReference type="InterPro" id="IPR011711">
    <property type="entry name" value="GntR_C"/>
</dbReference>
<dbReference type="GO" id="GO:0003677">
    <property type="term" value="F:DNA binding"/>
    <property type="evidence" value="ECO:0007669"/>
    <property type="project" value="UniProtKB-KW"/>
</dbReference>
<keyword evidence="3" id="KW-0804">Transcription</keyword>
<accession>A0A1H9FDZ0</accession>
<dbReference type="InterPro" id="IPR036388">
    <property type="entry name" value="WH-like_DNA-bd_sf"/>
</dbReference>
<evidence type="ECO:0000313" key="6">
    <source>
        <dbReference type="Proteomes" id="UP000198749"/>
    </source>
</evidence>
<evidence type="ECO:0000256" key="3">
    <source>
        <dbReference type="ARBA" id="ARBA00023163"/>
    </source>
</evidence>
<evidence type="ECO:0000259" key="4">
    <source>
        <dbReference type="PROSITE" id="PS50949"/>
    </source>
</evidence>
<dbReference type="STRING" id="355243.SAMN03080615_01206"/>
<name>A0A1H9FDZ0_9GAMM</name>
<evidence type="ECO:0000313" key="5">
    <source>
        <dbReference type="EMBL" id="SEQ36109.1"/>
    </source>
</evidence>
<dbReference type="PANTHER" id="PTHR43537">
    <property type="entry name" value="TRANSCRIPTIONAL REGULATOR, GNTR FAMILY"/>
    <property type="match status" value="1"/>
</dbReference>
<dbReference type="SMART" id="SM00345">
    <property type="entry name" value="HTH_GNTR"/>
    <property type="match status" value="1"/>
</dbReference>
<dbReference type="GO" id="GO:0003700">
    <property type="term" value="F:DNA-binding transcription factor activity"/>
    <property type="evidence" value="ECO:0007669"/>
    <property type="project" value="InterPro"/>
</dbReference>
<evidence type="ECO:0000256" key="1">
    <source>
        <dbReference type="ARBA" id="ARBA00023015"/>
    </source>
</evidence>
<dbReference type="Pfam" id="PF07729">
    <property type="entry name" value="FCD"/>
    <property type="match status" value="1"/>
</dbReference>
<dbReference type="Proteomes" id="UP000198749">
    <property type="component" value="Unassembled WGS sequence"/>
</dbReference>
<reference evidence="6" key="1">
    <citation type="submission" date="2016-10" db="EMBL/GenBank/DDBJ databases">
        <authorList>
            <person name="Varghese N."/>
            <person name="Submissions S."/>
        </authorList>
    </citation>
    <scope>NUCLEOTIDE SEQUENCE [LARGE SCALE GENOMIC DNA]</scope>
    <source>
        <strain evidence="6">DSM 18887</strain>
    </source>
</reference>
<keyword evidence="6" id="KW-1185">Reference proteome</keyword>
<gene>
    <name evidence="5" type="ORF">SAMN03080615_01206</name>
</gene>
<dbReference type="SUPFAM" id="SSF48008">
    <property type="entry name" value="GntR ligand-binding domain-like"/>
    <property type="match status" value="1"/>
</dbReference>
<dbReference type="PANTHER" id="PTHR43537:SF51">
    <property type="entry name" value="HTH-TYPE TRANSCRIPTIONAL REGULATOR LGOR-RELATED"/>
    <property type="match status" value="1"/>
</dbReference>
<keyword evidence="1" id="KW-0805">Transcription regulation</keyword>
<dbReference type="PROSITE" id="PS50949">
    <property type="entry name" value="HTH_GNTR"/>
    <property type="match status" value="1"/>
</dbReference>
<dbReference type="PRINTS" id="PR00035">
    <property type="entry name" value="HTHGNTR"/>
</dbReference>
<dbReference type="SUPFAM" id="SSF46785">
    <property type="entry name" value="Winged helix' DNA-binding domain"/>
    <property type="match status" value="1"/>
</dbReference>
<dbReference type="Pfam" id="PF00392">
    <property type="entry name" value="GntR"/>
    <property type="match status" value="1"/>
</dbReference>
<dbReference type="EMBL" id="FOGB01000003">
    <property type="protein sequence ID" value="SEQ36109.1"/>
    <property type="molecule type" value="Genomic_DNA"/>
</dbReference>
<dbReference type="InterPro" id="IPR036390">
    <property type="entry name" value="WH_DNA-bd_sf"/>
</dbReference>
<dbReference type="InterPro" id="IPR000524">
    <property type="entry name" value="Tscrpt_reg_HTH_GntR"/>
</dbReference>
<proteinExistence type="predicted"/>
<dbReference type="Gene3D" id="1.20.120.530">
    <property type="entry name" value="GntR ligand-binding domain-like"/>
    <property type="match status" value="1"/>
</dbReference>
<dbReference type="InterPro" id="IPR008920">
    <property type="entry name" value="TF_FadR/GntR_C"/>
</dbReference>